<feature type="transmembrane region" description="Helical" evidence="1">
    <location>
        <begin position="54"/>
        <end position="74"/>
    </location>
</feature>
<accession>A0A6J7FPF7</accession>
<dbReference type="PANTHER" id="PTHR34989">
    <property type="entry name" value="PROTEIN HDED"/>
    <property type="match status" value="1"/>
</dbReference>
<evidence type="ECO:0000313" key="2">
    <source>
        <dbReference type="EMBL" id="CAB4895584.1"/>
    </source>
</evidence>
<protein>
    <submittedName>
        <fullName evidence="2">Unannotated protein</fullName>
    </submittedName>
</protein>
<feature type="transmembrane region" description="Helical" evidence="1">
    <location>
        <begin position="166"/>
        <end position="189"/>
    </location>
</feature>
<feature type="transmembrane region" description="Helical" evidence="1">
    <location>
        <begin position="30"/>
        <end position="48"/>
    </location>
</feature>
<dbReference type="InterPro" id="IPR005325">
    <property type="entry name" value="DUF308_memb"/>
</dbReference>
<dbReference type="PANTHER" id="PTHR34989:SF1">
    <property type="entry name" value="PROTEIN HDED"/>
    <property type="match status" value="1"/>
</dbReference>
<feature type="transmembrane region" description="Helical" evidence="1">
    <location>
        <begin position="111"/>
        <end position="131"/>
    </location>
</feature>
<proteinExistence type="predicted"/>
<name>A0A6J7FPF7_9ZZZZ</name>
<sequence length="194" mass="19823">MSTPTNSRGFVFYGDSAQATKQTVQTVRTGLIIGAIITAIVGILMLSFPAKTAFLAGIIFGIFVLIRGIVRVVVGIGGPGLTGLGRTLSIVLGVVLLVAGVFILLDINLGIEVLAIVIGISWIIDGIATLIESSHAAARAFSIVTGIVSVLAGIAMFFLGTLGVELIMVIIGAIAIALAIVQVIGAIVVGRSTR</sequence>
<dbReference type="Pfam" id="PF03729">
    <property type="entry name" value="DUF308"/>
    <property type="match status" value="1"/>
</dbReference>
<evidence type="ECO:0000256" key="1">
    <source>
        <dbReference type="SAM" id="Phobius"/>
    </source>
</evidence>
<dbReference type="GO" id="GO:0005886">
    <property type="term" value="C:plasma membrane"/>
    <property type="evidence" value="ECO:0007669"/>
    <property type="project" value="TreeGrafter"/>
</dbReference>
<reference evidence="2" key="1">
    <citation type="submission" date="2020-05" db="EMBL/GenBank/DDBJ databases">
        <authorList>
            <person name="Chiriac C."/>
            <person name="Salcher M."/>
            <person name="Ghai R."/>
            <person name="Kavagutti S V."/>
        </authorList>
    </citation>
    <scope>NUCLEOTIDE SEQUENCE</scope>
</reference>
<dbReference type="InterPro" id="IPR052712">
    <property type="entry name" value="Acid_resist_chaperone_HdeD"/>
</dbReference>
<dbReference type="EMBL" id="CAFBMB010000037">
    <property type="protein sequence ID" value="CAB4895584.1"/>
    <property type="molecule type" value="Genomic_DNA"/>
</dbReference>
<gene>
    <name evidence="2" type="ORF">UFOPK3516_00665</name>
</gene>
<feature type="transmembrane region" description="Helical" evidence="1">
    <location>
        <begin position="86"/>
        <end position="105"/>
    </location>
</feature>
<feature type="transmembrane region" description="Helical" evidence="1">
    <location>
        <begin position="138"/>
        <end position="160"/>
    </location>
</feature>
<organism evidence="2">
    <name type="scientific">freshwater metagenome</name>
    <dbReference type="NCBI Taxonomy" id="449393"/>
    <lineage>
        <taxon>unclassified sequences</taxon>
        <taxon>metagenomes</taxon>
        <taxon>ecological metagenomes</taxon>
    </lineage>
</organism>
<keyword evidence="1" id="KW-1133">Transmembrane helix</keyword>
<keyword evidence="1" id="KW-0812">Transmembrane</keyword>
<keyword evidence="1" id="KW-0472">Membrane</keyword>
<dbReference type="AlphaFoldDB" id="A0A6J7FPF7"/>